<dbReference type="GO" id="GO:0006633">
    <property type="term" value="P:fatty acid biosynthetic process"/>
    <property type="evidence" value="ECO:0007669"/>
    <property type="project" value="InterPro"/>
</dbReference>
<dbReference type="EMBL" id="NRSZ01001115">
    <property type="protein sequence ID" value="PNY23300.1"/>
    <property type="molecule type" value="Genomic_DNA"/>
</dbReference>
<dbReference type="InterPro" id="IPR014031">
    <property type="entry name" value="Ketoacyl_synth_C"/>
</dbReference>
<dbReference type="Pfam" id="PF22621">
    <property type="entry name" value="CurL-like_PKS_C"/>
    <property type="match status" value="1"/>
</dbReference>
<dbReference type="InterPro" id="IPR014030">
    <property type="entry name" value="Ketoacyl_synth_N"/>
</dbReference>
<dbReference type="Gene3D" id="3.40.47.10">
    <property type="match status" value="1"/>
</dbReference>
<gene>
    <name evidence="9" type="ORF">TCAP_06767</name>
</gene>
<dbReference type="InterPro" id="IPR016039">
    <property type="entry name" value="Thiolase-like"/>
</dbReference>
<evidence type="ECO:0000256" key="1">
    <source>
        <dbReference type="ARBA" id="ARBA00022450"/>
    </source>
</evidence>
<dbReference type="InterPro" id="IPR018201">
    <property type="entry name" value="Ketoacyl_synth_AS"/>
</dbReference>
<dbReference type="InterPro" id="IPR049900">
    <property type="entry name" value="PKS_mFAS_DH"/>
</dbReference>
<feature type="region of interest" description="N-terminal hotdog fold" evidence="5">
    <location>
        <begin position="977"/>
        <end position="1109"/>
    </location>
</feature>
<accession>A0A2K3Q6V6</accession>
<evidence type="ECO:0000313" key="9">
    <source>
        <dbReference type="EMBL" id="PNY23300.1"/>
    </source>
</evidence>
<dbReference type="Pfam" id="PF21089">
    <property type="entry name" value="PKS_DH_N"/>
    <property type="match status" value="1"/>
</dbReference>
<dbReference type="Pfam" id="PF00109">
    <property type="entry name" value="ketoacyl-synt"/>
    <property type="match status" value="1"/>
</dbReference>
<comment type="caution">
    <text evidence="9">The sequence shown here is derived from an EMBL/GenBank/DDBJ whole genome shotgun (WGS) entry which is preliminary data.</text>
</comment>
<evidence type="ECO:0000256" key="2">
    <source>
        <dbReference type="ARBA" id="ARBA00022553"/>
    </source>
</evidence>
<name>A0A2K3Q6V6_9HYPO</name>
<dbReference type="Pfam" id="PF14765">
    <property type="entry name" value="PS-DH"/>
    <property type="match status" value="1"/>
</dbReference>
<evidence type="ECO:0000256" key="6">
    <source>
        <dbReference type="SAM" id="MobiDB-lite"/>
    </source>
</evidence>
<dbReference type="PROSITE" id="PS00606">
    <property type="entry name" value="KS3_1"/>
    <property type="match status" value="1"/>
</dbReference>
<dbReference type="SUPFAM" id="SSF55048">
    <property type="entry name" value="Probable ACP-binding domain of malonyl-CoA ACP transacylase"/>
    <property type="match status" value="1"/>
</dbReference>
<dbReference type="OrthoDB" id="329835at2759"/>
<evidence type="ECO:0000313" key="10">
    <source>
        <dbReference type="Proteomes" id="UP000236621"/>
    </source>
</evidence>
<dbReference type="SMART" id="SM00827">
    <property type="entry name" value="PKS_AT"/>
    <property type="match status" value="1"/>
</dbReference>
<dbReference type="Proteomes" id="UP000236621">
    <property type="component" value="Unassembled WGS sequence"/>
</dbReference>
<feature type="domain" description="PKS/mFAS DH" evidence="8">
    <location>
        <begin position="977"/>
        <end position="1280"/>
    </location>
</feature>
<feature type="region of interest" description="Disordered" evidence="6">
    <location>
        <begin position="467"/>
        <end position="486"/>
    </location>
</feature>
<evidence type="ECO:0000256" key="4">
    <source>
        <dbReference type="ARBA" id="ARBA00023268"/>
    </source>
</evidence>
<dbReference type="InterPro" id="IPR001227">
    <property type="entry name" value="Ac_transferase_dom_sf"/>
</dbReference>
<dbReference type="Pfam" id="PF02801">
    <property type="entry name" value="Ketoacyl-synt_C"/>
    <property type="match status" value="1"/>
</dbReference>
<feature type="compositionally biased region" description="Basic and acidic residues" evidence="6">
    <location>
        <begin position="467"/>
        <end position="476"/>
    </location>
</feature>
<keyword evidence="4" id="KW-0511">Multifunctional enzyme</keyword>
<dbReference type="InterPro" id="IPR016035">
    <property type="entry name" value="Acyl_Trfase/lysoPLipase"/>
</dbReference>
<dbReference type="PROSITE" id="PS52004">
    <property type="entry name" value="KS3_2"/>
    <property type="match status" value="1"/>
</dbReference>
<protein>
    <submittedName>
        <fullName evidence="9">Hybrid Polyketide synthase-nonribosomal peptide synthetase</fullName>
    </submittedName>
</protein>
<dbReference type="PANTHER" id="PTHR43775">
    <property type="entry name" value="FATTY ACID SYNTHASE"/>
    <property type="match status" value="1"/>
</dbReference>
<feature type="active site" description="Proton acceptor; for dehydratase activity" evidence="5">
    <location>
        <position position="1009"/>
    </location>
</feature>
<dbReference type="SMART" id="SM00825">
    <property type="entry name" value="PKS_KS"/>
    <property type="match status" value="1"/>
</dbReference>
<reference evidence="9 10" key="1">
    <citation type="submission" date="2017-08" db="EMBL/GenBank/DDBJ databases">
        <title>Harnessing the power of phylogenomics to disentangle the directionality and signatures of interkingdom host jumping in the parasitic fungal genus Tolypocladium.</title>
        <authorList>
            <person name="Quandt C.A."/>
            <person name="Patterson W."/>
            <person name="Spatafora J.W."/>
        </authorList>
    </citation>
    <scope>NUCLEOTIDE SEQUENCE [LARGE SCALE GENOMIC DNA]</scope>
    <source>
        <strain evidence="9 10">CBS 113982</strain>
    </source>
</reference>
<dbReference type="PANTHER" id="PTHR43775:SF20">
    <property type="entry name" value="HYBRID PKS-NRPS SYNTHETASE APDA"/>
    <property type="match status" value="1"/>
</dbReference>
<dbReference type="CDD" id="cd00833">
    <property type="entry name" value="PKS"/>
    <property type="match status" value="1"/>
</dbReference>
<dbReference type="GO" id="GO:0004315">
    <property type="term" value="F:3-oxoacyl-[acyl-carrier-protein] synthase activity"/>
    <property type="evidence" value="ECO:0007669"/>
    <property type="project" value="InterPro"/>
</dbReference>
<sequence>MSGPEQEIGNSAPLATAEPIAIVGYSCRFPGGSNSPSKLWDLLRQPRDVLSTMSKADRFNQEAFYHPDGLHHGTSHVKQSYLLDEDPRVFDAGFFSIKPVEAHIMDPQQRILLETVYESLESGGLSIQGLAGSQTAVFVGQMWADYDVHVLRDVDALPTYMGTGTARSIHDTDSGDLNSLSNRVSHFFDWHGPSVTLDTACSSSLVAVYNAVQTLRNGDASAAIAAGANLILTPEPYIGMSNLKMISPDSRSRMWDAKVKGYARGEGVAAVVLKRLSDAIRDGDHIECIIREVGVNQDGRTKEGITMPSQHAQRALIQQTYAKAGLDPRKKEDRCQYFEAHGTGTGAGDPREAEAIAGSFFGPSCKSDDADDILYVGSIKTIIGHTEGTAGIAGIMKAALALQNGEIPPNMLFETLSPTVAPFYNNLEIATQARKWPALPPGTPRRASVNSFGFGGTNAHVILEHYEQSPSHEQKPRQPLPPSTGTSVSRLLSPFVLSAASWTSLKATVQKYIDHLEENPSVDSRDLAYTLSSRRTVLPVRAAFAASTASELLRQLQSWLRDAEEKGDAAAPAASKSTSGEKRILGVFTGQGAQWASMGKELLSAFPRVKTIIAELQRSLDTLPDRPSWTIADELAADASTSRIGQAALSQPLCTAVQIVLVDLLRAAGISFKAVVGHSSGEIGAAYAAGFLSATDAIKVAYYRGVVAHRAGAADGSPGAMMAVTTSYQDAEEICQIESLEGRIGIAAVNSSSSLTLSGDAEAIDEARLILEDERKFARVLRVDKAYHSHHMQPCSGPYLQKMLDAGVIVQDQENTTTWYSSVLPNTKMSAIPALAGQYWVDNMVKPVLFSQAVQTALEQTEGAFDAVIEVGPHPALKGPASQTISDFLGSAPDPAYTGLLSRNKDDVESFASGLGAVWAALGHGAVDFDALDQFATEAAPRGLLKGLPGYSWDHDRVYWHESRMIRAHRNRKDNPHDLLGVRTTDGLQGELRWRNLLRLSEIPWVKGHTLQGQVVFPATGYVVTALEAARSLAGDRETKLVEVRDFAINRAMAIDATHDIETLVALSVQNEDAETTVASFEYHACIQKDTAEMTLLATGLVHLSFAELEPSTLALTEREPTPPNLIEVDRDDFYEFLDEVGYNYRGSFQGIQSMKRKLNYGTGSLAIVEEEEGWGGPKPIMTPSFLDLTLQSIFVAFGWPRDGSLLDVHVPVKIDSVKVDIPRWNAVSSTGSQVEFDSRLRHTPDSMTCDVSIFCPTTNAPLIQVENIAVVPLSPDSDSLSREIYALTTYYPLNAVSQGFNSQAIPNAEEEWAVDLERLSLFYMRQLEATFPPNKRDNLAEVHHSYFFDFTTDVFSRLEQGTMPYAKKEWLNDTQADIEAILKK</sequence>
<keyword evidence="2" id="KW-0597">Phosphoprotein</keyword>
<dbReference type="InterPro" id="IPR020807">
    <property type="entry name" value="PKS_DH"/>
</dbReference>
<dbReference type="InterPro" id="IPR014043">
    <property type="entry name" value="Acyl_transferase_dom"/>
</dbReference>
<dbReference type="SUPFAM" id="SSF53901">
    <property type="entry name" value="Thiolase-like"/>
    <property type="match status" value="1"/>
</dbReference>
<evidence type="ECO:0000256" key="3">
    <source>
        <dbReference type="ARBA" id="ARBA00022679"/>
    </source>
</evidence>
<dbReference type="SMART" id="SM00826">
    <property type="entry name" value="PKS_DH"/>
    <property type="match status" value="1"/>
</dbReference>
<proteinExistence type="predicted"/>
<dbReference type="InterPro" id="IPR050091">
    <property type="entry name" value="PKS_NRPS_Biosynth_Enz"/>
</dbReference>
<keyword evidence="10" id="KW-1185">Reference proteome</keyword>
<feature type="domain" description="Ketosynthase family 3 (KS3)" evidence="7">
    <location>
        <begin position="17"/>
        <end position="465"/>
    </location>
</feature>
<keyword evidence="1" id="KW-0596">Phosphopantetheine</keyword>
<dbReference type="Pfam" id="PF00698">
    <property type="entry name" value="Acyl_transf_1"/>
    <property type="match status" value="1"/>
</dbReference>
<dbReference type="Gene3D" id="3.10.129.110">
    <property type="entry name" value="Polyketide synthase dehydratase"/>
    <property type="match status" value="1"/>
</dbReference>
<feature type="region of interest" description="C-terminal hotdog fold" evidence="5">
    <location>
        <begin position="1126"/>
        <end position="1280"/>
    </location>
</feature>
<evidence type="ECO:0000256" key="5">
    <source>
        <dbReference type="PROSITE-ProRule" id="PRU01363"/>
    </source>
</evidence>
<dbReference type="PROSITE" id="PS52019">
    <property type="entry name" value="PKS_MFAS_DH"/>
    <property type="match status" value="1"/>
</dbReference>
<dbReference type="InterPro" id="IPR049552">
    <property type="entry name" value="PKS_DH_N"/>
</dbReference>
<dbReference type="SUPFAM" id="SSF52151">
    <property type="entry name" value="FabD/lysophospholipase-like"/>
    <property type="match status" value="1"/>
</dbReference>
<organism evidence="9 10">
    <name type="scientific">Tolypocladium capitatum</name>
    <dbReference type="NCBI Taxonomy" id="45235"/>
    <lineage>
        <taxon>Eukaryota</taxon>
        <taxon>Fungi</taxon>
        <taxon>Dikarya</taxon>
        <taxon>Ascomycota</taxon>
        <taxon>Pezizomycotina</taxon>
        <taxon>Sordariomycetes</taxon>
        <taxon>Hypocreomycetidae</taxon>
        <taxon>Hypocreales</taxon>
        <taxon>Ophiocordycipitaceae</taxon>
        <taxon>Tolypocladium</taxon>
    </lineage>
</organism>
<dbReference type="InterPro" id="IPR016036">
    <property type="entry name" value="Malonyl_transacylase_ACP-bd"/>
</dbReference>
<dbReference type="STRING" id="45235.A0A2K3Q6V6"/>
<dbReference type="GO" id="GO:0004312">
    <property type="term" value="F:fatty acid synthase activity"/>
    <property type="evidence" value="ECO:0007669"/>
    <property type="project" value="TreeGrafter"/>
</dbReference>
<dbReference type="GO" id="GO:0044550">
    <property type="term" value="P:secondary metabolite biosynthetic process"/>
    <property type="evidence" value="ECO:0007669"/>
    <property type="project" value="UniProtKB-ARBA"/>
</dbReference>
<dbReference type="InterPro" id="IPR049551">
    <property type="entry name" value="PKS_DH_C"/>
</dbReference>
<dbReference type="InterPro" id="IPR042104">
    <property type="entry name" value="PKS_dehydratase_sf"/>
</dbReference>
<evidence type="ECO:0000259" key="8">
    <source>
        <dbReference type="PROSITE" id="PS52019"/>
    </source>
</evidence>
<dbReference type="InterPro" id="IPR020841">
    <property type="entry name" value="PKS_Beta-ketoAc_synthase_dom"/>
</dbReference>
<evidence type="ECO:0000259" key="7">
    <source>
        <dbReference type="PROSITE" id="PS52004"/>
    </source>
</evidence>
<keyword evidence="3" id="KW-0808">Transferase</keyword>
<dbReference type="Gene3D" id="3.40.366.10">
    <property type="entry name" value="Malonyl-Coenzyme A Acyl Carrier Protein, domain 2"/>
    <property type="match status" value="1"/>
</dbReference>
<feature type="active site" description="Proton donor; for dehydratase activity" evidence="5">
    <location>
        <position position="1188"/>
    </location>
</feature>